<organism evidence="1">
    <name type="scientific">Cacopsylla melanoneura</name>
    <dbReference type="NCBI Taxonomy" id="428564"/>
    <lineage>
        <taxon>Eukaryota</taxon>
        <taxon>Metazoa</taxon>
        <taxon>Ecdysozoa</taxon>
        <taxon>Arthropoda</taxon>
        <taxon>Hexapoda</taxon>
        <taxon>Insecta</taxon>
        <taxon>Pterygota</taxon>
        <taxon>Neoptera</taxon>
        <taxon>Paraneoptera</taxon>
        <taxon>Hemiptera</taxon>
        <taxon>Sternorrhyncha</taxon>
        <taxon>Psylloidea</taxon>
        <taxon>Psyllidae</taxon>
        <taxon>Psyllinae</taxon>
        <taxon>Cacopsylla</taxon>
    </lineage>
</organism>
<dbReference type="EMBL" id="HBUF01247392">
    <property type="protein sequence ID" value="CAG6678893.1"/>
    <property type="molecule type" value="Transcribed_RNA"/>
</dbReference>
<dbReference type="EMBL" id="HBUF01595545">
    <property type="protein sequence ID" value="CAG6774644.1"/>
    <property type="molecule type" value="Transcribed_RNA"/>
</dbReference>
<dbReference type="EMBL" id="HBUF01247391">
    <property type="protein sequence ID" value="CAG6678892.1"/>
    <property type="molecule type" value="Transcribed_RNA"/>
</dbReference>
<dbReference type="AlphaFoldDB" id="A0A8D8T3S4"/>
<dbReference type="EMBL" id="HBUF01074617">
    <property type="protein sequence ID" value="CAG6630752.1"/>
    <property type="molecule type" value="Transcribed_RNA"/>
</dbReference>
<protein>
    <submittedName>
        <fullName evidence="1">Uncharacterized protein</fullName>
    </submittedName>
</protein>
<sequence length="501" mass="58221">MMNELKRCSHRGSERAASCVNTDVERFKDNRCMHRSSSVYHRHPEFYPEKVVFRAKPVPAHTYQSSAQLIKIQKRAYVREIKPFSFYERGQEIEKRKVERFLKVLEEEKKMRECKARPVPTWLFKTTMSTPDFRNLQAQMQRKTRQIPKTQAIRTKNQAKIEQKKPIFNAIDIANQAGDSKATQKGFDKKDWKQQPIRERKKLCLTVPVQKKVPSTVPTQKKEPPMMPGQKKVPLRVPVQKKIPSKFPAQKKGTNFGTKESIPKSVLKSNKDRKVILVRSKTEQNIAIKPEANQTKRSFKIKQTTSEIFPNRSNIVKATDMDKPVEKRRVVSSKVSEKIQKFELKKKPTQKEKFMTQRKVVGAHQNTTVSNVKNSNNAKFNQRKKAHKSANLHNNEIEVIPAVPRNSLETLGTHSKNDYEDLQNSSKNTFFVNKSSIDYSHFFEELKTMNNTLKSDSPLMQKVFTDVISKQDSEKDIIHLPDQLDERTDTFKPLKRKMCNA</sequence>
<proteinExistence type="predicted"/>
<dbReference type="EMBL" id="HBUF01074618">
    <property type="protein sequence ID" value="CAG6630753.1"/>
    <property type="molecule type" value="Transcribed_RNA"/>
</dbReference>
<dbReference type="EMBL" id="HBUF01403448">
    <property type="protein sequence ID" value="CAG6737469.1"/>
    <property type="molecule type" value="Transcribed_RNA"/>
</dbReference>
<accession>A0A8D8T3S4</accession>
<evidence type="ECO:0000313" key="1">
    <source>
        <dbReference type="EMBL" id="CAG6678892.1"/>
    </source>
</evidence>
<reference evidence="1" key="1">
    <citation type="submission" date="2021-05" db="EMBL/GenBank/DDBJ databases">
        <authorList>
            <person name="Alioto T."/>
            <person name="Alioto T."/>
            <person name="Gomez Garrido J."/>
        </authorList>
    </citation>
    <scope>NUCLEOTIDE SEQUENCE</scope>
</reference>
<name>A0A8D8T3S4_9HEMI</name>
<dbReference type="EMBL" id="HBUF01403449">
    <property type="protein sequence ID" value="CAG6737470.1"/>
    <property type="molecule type" value="Transcribed_RNA"/>
</dbReference>